<dbReference type="EMBL" id="LXSQ01000006">
    <property type="protein sequence ID" value="OAM44350.1"/>
    <property type="molecule type" value="Genomic_DNA"/>
</dbReference>
<feature type="chain" id="PRO_5008590608" description="Lysozyme inhibitor LprI N-terminal domain-containing protein" evidence="1">
    <location>
        <begin position="21"/>
        <end position="131"/>
    </location>
</feature>
<gene>
    <name evidence="2" type="ORF">A7Q00_02025</name>
</gene>
<reference evidence="3" key="1">
    <citation type="submission" date="2016-05" db="EMBL/GenBank/DDBJ databases">
        <title>Draft genome of Corynebacterium afermentans subsp. afermentans LCDC 88199T.</title>
        <authorList>
            <person name="Bernier A.-M."/>
            <person name="Bernard K."/>
        </authorList>
    </citation>
    <scope>NUCLEOTIDE SEQUENCE [LARGE SCALE GENOMIC DNA]</scope>
    <source>
        <strain evidence="3">NML130454</strain>
    </source>
</reference>
<evidence type="ECO:0000313" key="3">
    <source>
        <dbReference type="Proteomes" id="UP000077726"/>
    </source>
</evidence>
<dbReference type="STRING" id="1795832.A7Q00_02025"/>
<organism evidence="2 3">
    <name type="scientific">Eikenella halliae</name>
    <dbReference type="NCBI Taxonomy" id="1795832"/>
    <lineage>
        <taxon>Bacteria</taxon>
        <taxon>Pseudomonadati</taxon>
        <taxon>Pseudomonadota</taxon>
        <taxon>Betaproteobacteria</taxon>
        <taxon>Neisseriales</taxon>
        <taxon>Neisseriaceae</taxon>
        <taxon>Eikenella</taxon>
    </lineage>
</organism>
<keyword evidence="1" id="KW-0732">Signal</keyword>
<name>A0A1B6W163_9NEIS</name>
<accession>A0A1B6W163</accession>
<sequence length="131" mass="14734">MKSKAAALLSLILLSSPVPAEPQSKPQTTPSAEQTLKRQCGNHIRAALSMSFYARYCGLNRNTAAHYNALADIADRRSREQQCNQLISEDDRTIIAFPIETAVETIKEFPQEMCPELKTAAEYYAPQYRIR</sequence>
<proteinExistence type="predicted"/>
<dbReference type="Proteomes" id="UP000077726">
    <property type="component" value="Unassembled WGS sequence"/>
</dbReference>
<feature type="signal peptide" evidence="1">
    <location>
        <begin position="1"/>
        <end position="20"/>
    </location>
</feature>
<dbReference type="AlphaFoldDB" id="A0A1B6W163"/>
<keyword evidence="3" id="KW-1185">Reference proteome</keyword>
<evidence type="ECO:0008006" key="4">
    <source>
        <dbReference type="Google" id="ProtNLM"/>
    </source>
</evidence>
<evidence type="ECO:0000313" key="2">
    <source>
        <dbReference type="EMBL" id="OAM44350.1"/>
    </source>
</evidence>
<dbReference type="RefSeq" id="WP_064088980.1">
    <property type="nucleotide sequence ID" value="NZ_CAUQZT010000001.1"/>
</dbReference>
<evidence type="ECO:0000256" key="1">
    <source>
        <dbReference type="SAM" id="SignalP"/>
    </source>
</evidence>
<protein>
    <recommendedName>
        <fullName evidence="4">Lysozyme inhibitor LprI N-terminal domain-containing protein</fullName>
    </recommendedName>
</protein>
<comment type="caution">
    <text evidence="2">The sequence shown here is derived from an EMBL/GenBank/DDBJ whole genome shotgun (WGS) entry which is preliminary data.</text>
</comment>